<keyword evidence="7" id="KW-1185">Reference proteome</keyword>
<keyword evidence="3" id="KW-0143">Chaperone</keyword>
<dbReference type="Gene3D" id="3.40.50.300">
    <property type="entry name" value="P-loop containing nucleotide triphosphate hydrolases"/>
    <property type="match status" value="1"/>
</dbReference>
<organism evidence="6 7">
    <name type="scientific">Termitidicoccus mucosus</name>
    <dbReference type="NCBI Taxonomy" id="1184151"/>
    <lineage>
        <taxon>Bacteria</taxon>
        <taxon>Pseudomonadati</taxon>
        <taxon>Verrucomicrobiota</taxon>
        <taxon>Opitutia</taxon>
        <taxon>Opitutales</taxon>
        <taxon>Opitutaceae</taxon>
        <taxon>Termitidicoccus</taxon>
    </lineage>
</organism>
<dbReference type="SUPFAM" id="SSF52540">
    <property type="entry name" value="P-loop containing nucleoside triphosphate hydrolases"/>
    <property type="match status" value="1"/>
</dbReference>
<sequence>MANREQLLRLQGIEGHLRAHLRGQDHVLPRLAAVFVRGELGLTRTDRPRGIFLAVGPTGTGKTESVLLVGHYLFGENSVRRFDLSEYQRPDAIERLLGADGSEGGAIGRAAHGAERRIWLFDELEKAHPKVFDLFIQMLEPGHLTLATGQVVSFRNDYIAFTSNLGAAEAMRMVRSSLTSIEQAVLRRVAESLRPEILARIPDKFVFGRLTPDVQREIAALHLAAEVNRLRSVGFDLEVSREALEFLMREGFHPHLGARPLRQTIERNLQDAVAEALFSYGIGSGKISVNQQGRRLCLIPS</sequence>
<gene>
    <name evidence="6" type="ORF">AW736_08075</name>
</gene>
<dbReference type="SMART" id="SM01086">
    <property type="entry name" value="ClpB_D2-small"/>
    <property type="match status" value="1"/>
</dbReference>
<evidence type="ECO:0000256" key="1">
    <source>
        <dbReference type="ARBA" id="ARBA00022741"/>
    </source>
</evidence>
<dbReference type="Pfam" id="PF10431">
    <property type="entry name" value="ClpB_D2-small"/>
    <property type="match status" value="1"/>
</dbReference>
<evidence type="ECO:0000313" key="6">
    <source>
        <dbReference type="EMBL" id="OAM90425.1"/>
    </source>
</evidence>
<dbReference type="EMBL" id="LRRQ01000058">
    <property type="protein sequence ID" value="OAM90425.1"/>
    <property type="molecule type" value="Genomic_DNA"/>
</dbReference>
<dbReference type="InterPro" id="IPR003593">
    <property type="entry name" value="AAA+_ATPase"/>
</dbReference>
<dbReference type="STRING" id="1184151.AW736_08075"/>
<evidence type="ECO:0000313" key="7">
    <source>
        <dbReference type="Proteomes" id="UP000078486"/>
    </source>
</evidence>
<evidence type="ECO:0000256" key="3">
    <source>
        <dbReference type="ARBA" id="ARBA00023186"/>
    </source>
</evidence>
<dbReference type="GO" id="GO:0016887">
    <property type="term" value="F:ATP hydrolysis activity"/>
    <property type="evidence" value="ECO:0007669"/>
    <property type="project" value="InterPro"/>
</dbReference>
<dbReference type="InterPro" id="IPR003959">
    <property type="entry name" value="ATPase_AAA_core"/>
</dbReference>
<accession>A0A178IMK0</accession>
<reference evidence="6 7" key="1">
    <citation type="submission" date="2016-01" db="EMBL/GenBank/DDBJ databases">
        <title>High potential of lignocellulose degradation of a new Verrucomicrobia species.</title>
        <authorList>
            <person name="Wang Y."/>
            <person name="Shi Y."/>
            <person name="Qiu Z."/>
            <person name="Liu S."/>
            <person name="Yang H."/>
        </authorList>
    </citation>
    <scope>NUCLEOTIDE SEQUENCE [LARGE SCALE GENOMIC DNA]</scope>
    <source>
        <strain evidence="6 7">TSB47</strain>
    </source>
</reference>
<evidence type="ECO:0008006" key="8">
    <source>
        <dbReference type="Google" id="ProtNLM"/>
    </source>
</evidence>
<dbReference type="GO" id="GO:0005524">
    <property type="term" value="F:ATP binding"/>
    <property type="evidence" value="ECO:0007669"/>
    <property type="project" value="UniProtKB-KW"/>
</dbReference>
<feature type="domain" description="Clp ATPase C-terminal" evidence="5">
    <location>
        <begin position="210"/>
        <end position="298"/>
    </location>
</feature>
<evidence type="ECO:0000256" key="2">
    <source>
        <dbReference type="ARBA" id="ARBA00022840"/>
    </source>
</evidence>
<dbReference type="PANTHER" id="PTHR11638:SF18">
    <property type="entry name" value="HEAT SHOCK PROTEIN 104"/>
    <property type="match status" value="1"/>
</dbReference>
<feature type="domain" description="AAA+ ATPase" evidence="4">
    <location>
        <begin position="48"/>
        <end position="186"/>
    </location>
</feature>
<dbReference type="SMART" id="SM00382">
    <property type="entry name" value="AAA"/>
    <property type="match status" value="1"/>
</dbReference>
<protein>
    <recommendedName>
        <fullName evidence="8">Clp ATPase C-terminal domain-containing protein</fullName>
    </recommendedName>
</protein>
<dbReference type="RefSeq" id="WP_084442009.1">
    <property type="nucleotide sequence ID" value="NZ_CP109796.1"/>
</dbReference>
<dbReference type="Proteomes" id="UP000078486">
    <property type="component" value="Unassembled WGS sequence"/>
</dbReference>
<name>A0A178IMK0_9BACT</name>
<dbReference type="InterPro" id="IPR019489">
    <property type="entry name" value="Clp_ATPase_C"/>
</dbReference>
<dbReference type="PANTHER" id="PTHR11638">
    <property type="entry name" value="ATP-DEPENDENT CLP PROTEASE"/>
    <property type="match status" value="1"/>
</dbReference>
<dbReference type="Pfam" id="PF07724">
    <property type="entry name" value="AAA_2"/>
    <property type="match status" value="1"/>
</dbReference>
<dbReference type="PRINTS" id="PR00300">
    <property type="entry name" value="CLPPROTEASEA"/>
</dbReference>
<proteinExistence type="predicted"/>
<dbReference type="InterPro" id="IPR001270">
    <property type="entry name" value="ClpA/B"/>
</dbReference>
<keyword evidence="2" id="KW-0067">ATP-binding</keyword>
<comment type="caution">
    <text evidence="6">The sequence shown here is derived from an EMBL/GenBank/DDBJ whole genome shotgun (WGS) entry which is preliminary data.</text>
</comment>
<dbReference type="InterPro" id="IPR027417">
    <property type="entry name" value="P-loop_NTPase"/>
</dbReference>
<dbReference type="Gene3D" id="1.10.8.60">
    <property type="match status" value="1"/>
</dbReference>
<keyword evidence="1" id="KW-0547">Nucleotide-binding</keyword>
<dbReference type="AlphaFoldDB" id="A0A178IMK0"/>
<dbReference type="GO" id="GO:0005737">
    <property type="term" value="C:cytoplasm"/>
    <property type="evidence" value="ECO:0007669"/>
    <property type="project" value="TreeGrafter"/>
</dbReference>
<dbReference type="InterPro" id="IPR050130">
    <property type="entry name" value="ClpA_ClpB"/>
</dbReference>
<evidence type="ECO:0000259" key="5">
    <source>
        <dbReference type="SMART" id="SM01086"/>
    </source>
</evidence>
<dbReference type="GO" id="GO:0034605">
    <property type="term" value="P:cellular response to heat"/>
    <property type="evidence" value="ECO:0007669"/>
    <property type="project" value="TreeGrafter"/>
</dbReference>
<evidence type="ECO:0000259" key="4">
    <source>
        <dbReference type="SMART" id="SM00382"/>
    </source>
</evidence>
<dbReference type="OrthoDB" id="9803641at2"/>